<gene>
    <name evidence="1" type="ORF">BDV98DRAFT_392889</name>
</gene>
<keyword evidence="2" id="KW-1185">Reference proteome</keyword>
<dbReference type="STRING" id="1884261.A0A5C3QZ12"/>
<proteinExistence type="predicted"/>
<dbReference type="InterPro" id="IPR027417">
    <property type="entry name" value="P-loop_NTPase"/>
</dbReference>
<evidence type="ECO:0000313" key="1">
    <source>
        <dbReference type="EMBL" id="TFL03624.1"/>
    </source>
</evidence>
<dbReference type="SUPFAM" id="SSF52540">
    <property type="entry name" value="P-loop containing nucleoside triphosphate hydrolases"/>
    <property type="match status" value="1"/>
</dbReference>
<dbReference type="EMBL" id="ML178820">
    <property type="protein sequence ID" value="TFL03624.1"/>
    <property type="molecule type" value="Genomic_DNA"/>
</dbReference>
<organism evidence="1 2">
    <name type="scientific">Pterulicium gracile</name>
    <dbReference type="NCBI Taxonomy" id="1884261"/>
    <lineage>
        <taxon>Eukaryota</taxon>
        <taxon>Fungi</taxon>
        <taxon>Dikarya</taxon>
        <taxon>Basidiomycota</taxon>
        <taxon>Agaricomycotina</taxon>
        <taxon>Agaricomycetes</taxon>
        <taxon>Agaricomycetidae</taxon>
        <taxon>Agaricales</taxon>
        <taxon>Pleurotineae</taxon>
        <taxon>Pterulaceae</taxon>
        <taxon>Pterulicium</taxon>
    </lineage>
</organism>
<reference evidence="1 2" key="1">
    <citation type="journal article" date="2019" name="Nat. Ecol. Evol.">
        <title>Megaphylogeny resolves global patterns of mushroom evolution.</title>
        <authorList>
            <person name="Varga T."/>
            <person name="Krizsan K."/>
            <person name="Foldi C."/>
            <person name="Dima B."/>
            <person name="Sanchez-Garcia M."/>
            <person name="Sanchez-Ramirez S."/>
            <person name="Szollosi G.J."/>
            <person name="Szarkandi J.G."/>
            <person name="Papp V."/>
            <person name="Albert L."/>
            <person name="Andreopoulos W."/>
            <person name="Angelini C."/>
            <person name="Antonin V."/>
            <person name="Barry K.W."/>
            <person name="Bougher N.L."/>
            <person name="Buchanan P."/>
            <person name="Buyck B."/>
            <person name="Bense V."/>
            <person name="Catcheside P."/>
            <person name="Chovatia M."/>
            <person name="Cooper J."/>
            <person name="Damon W."/>
            <person name="Desjardin D."/>
            <person name="Finy P."/>
            <person name="Geml J."/>
            <person name="Haridas S."/>
            <person name="Hughes K."/>
            <person name="Justo A."/>
            <person name="Karasinski D."/>
            <person name="Kautmanova I."/>
            <person name="Kiss B."/>
            <person name="Kocsube S."/>
            <person name="Kotiranta H."/>
            <person name="LaButti K.M."/>
            <person name="Lechner B.E."/>
            <person name="Liimatainen K."/>
            <person name="Lipzen A."/>
            <person name="Lukacs Z."/>
            <person name="Mihaltcheva S."/>
            <person name="Morgado L.N."/>
            <person name="Niskanen T."/>
            <person name="Noordeloos M.E."/>
            <person name="Ohm R.A."/>
            <person name="Ortiz-Santana B."/>
            <person name="Ovrebo C."/>
            <person name="Racz N."/>
            <person name="Riley R."/>
            <person name="Savchenko A."/>
            <person name="Shiryaev A."/>
            <person name="Soop K."/>
            <person name="Spirin V."/>
            <person name="Szebenyi C."/>
            <person name="Tomsovsky M."/>
            <person name="Tulloss R.E."/>
            <person name="Uehling J."/>
            <person name="Grigoriev I.V."/>
            <person name="Vagvolgyi C."/>
            <person name="Papp T."/>
            <person name="Martin F.M."/>
            <person name="Miettinen O."/>
            <person name="Hibbett D.S."/>
            <person name="Nagy L.G."/>
        </authorList>
    </citation>
    <scope>NUCLEOTIDE SEQUENCE [LARGE SCALE GENOMIC DNA]</scope>
    <source>
        <strain evidence="1 2">CBS 309.79</strain>
    </source>
</reference>
<evidence type="ECO:0008006" key="3">
    <source>
        <dbReference type="Google" id="ProtNLM"/>
    </source>
</evidence>
<sequence>MAQFEAVDMALSSFPEERARYLLEKLDASAIVKLKINAPVRTTQNLPNVNIRKGAVGKVIRYMNVREAEKAGHLVVPNDTPNLDFKSINRHTFTADDRWPLVRFSEHQVVLCVPVPSTPWQPGGITQVVRKQIPLALAFAMTIHSSQAKMFSRVKVDCNGMFAYGQPLSRVKGKDHVELLDLHLLR</sequence>
<name>A0A5C3QZ12_9AGAR</name>
<dbReference type="OrthoDB" id="432234at2759"/>
<evidence type="ECO:0000313" key="2">
    <source>
        <dbReference type="Proteomes" id="UP000305067"/>
    </source>
</evidence>
<protein>
    <recommendedName>
        <fullName evidence="3">ATP-dependent DNA helicase</fullName>
    </recommendedName>
</protein>
<dbReference type="Proteomes" id="UP000305067">
    <property type="component" value="Unassembled WGS sequence"/>
</dbReference>
<dbReference type="AlphaFoldDB" id="A0A5C3QZ12"/>
<accession>A0A5C3QZ12</accession>